<dbReference type="AlphaFoldDB" id="N6VDT1"/>
<dbReference type="InterPro" id="IPR028082">
    <property type="entry name" value="Peripla_BP_I"/>
</dbReference>
<dbReference type="Gene3D" id="3.40.50.2300">
    <property type="match status" value="2"/>
</dbReference>
<comment type="caution">
    <text evidence="6">The sequence shown here is derived from an EMBL/GenBank/DDBJ whole genome shotgun (WGS) entry which is preliminary data.</text>
</comment>
<evidence type="ECO:0000256" key="3">
    <source>
        <dbReference type="ARBA" id="ARBA00023163"/>
    </source>
</evidence>
<dbReference type="PATRIC" id="fig|363754.4.peg.737"/>
<evidence type="ECO:0000256" key="4">
    <source>
        <dbReference type="SAM" id="MobiDB-lite"/>
    </source>
</evidence>
<keyword evidence="2" id="KW-0238">DNA-binding</keyword>
<dbReference type="SUPFAM" id="SSF53822">
    <property type="entry name" value="Periplasmic binding protein-like I"/>
    <property type="match status" value="1"/>
</dbReference>
<name>N6VDT1_9HYPH</name>
<proteinExistence type="predicted"/>
<evidence type="ECO:0000313" key="7">
    <source>
        <dbReference type="Proteomes" id="UP000012429"/>
    </source>
</evidence>
<dbReference type="CDD" id="cd01392">
    <property type="entry name" value="HTH_LacI"/>
    <property type="match status" value="1"/>
</dbReference>
<dbReference type="Pfam" id="PF13377">
    <property type="entry name" value="Peripla_BP_3"/>
    <property type="match status" value="1"/>
</dbReference>
<sequence length="395" mass="42866">MPRKIGLDIRTVSLQFLSLTAWRSHGVCACSAGMSNISGLAAGGGREASWNNMDNNKTSGNSPQTAPERPTLKTIAFMTGLGITTVSRALKDAPDIGAETKERVRMVARQLGYQPNRAGVRLRTGKTNVIALVLSIDEEIMGFTSHIVFGISEVLAGTQYHLVITPHSHSKDPLVPVRYILDTGSADGVIISRTEPDDPRVELMHDRGMPFSTHGRTDMGIVHPFHDFDNEAFAHEAVRALVAKGRRRLALLQPSSKLTYYSHTRIGFQTGLHQYGAEEVPLRITTDNALADIKDTVEALMRSPHAPDGIVCSSSGAAIAVNAGIEAAGFRLGRDIDMVAKQSTDVLSWIRPEIITVSEDFRHAGRELAKAVIARIDGVEPELLQSISPPVWPKS</sequence>
<dbReference type="Gene3D" id="1.10.260.40">
    <property type="entry name" value="lambda repressor-like DNA-binding domains"/>
    <property type="match status" value="1"/>
</dbReference>
<dbReference type="SUPFAM" id="SSF47413">
    <property type="entry name" value="lambda repressor-like DNA-binding domains"/>
    <property type="match status" value="1"/>
</dbReference>
<feature type="compositionally biased region" description="Polar residues" evidence="4">
    <location>
        <begin position="49"/>
        <end position="65"/>
    </location>
</feature>
<dbReference type="GO" id="GO:0000976">
    <property type="term" value="F:transcription cis-regulatory region binding"/>
    <property type="evidence" value="ECO:0007669"/>
    <property type="project" value="TreeGrafter"/>
</dbReference>
<dbReference type="InterPro" id="IPR046335">
    <property type="entry name" value="LacI/GalR-like_sensor"/>
</dbReference>
<dbReference type="CDD" id="cd20009">
    <property type="entry name" value="PBP1_RafR-like"/>
    <property type="match status" value="1"/>
</dbReference>
<dbReference type="PANTHER" id="PTHR30146:SF155">
    <property type="entry name" value="ALANINE RACEMASE"/>
    <property type="match status" value="1"/>
</dbReference>
<feature type="domain" description="HTH lacI-type" evidence="5">
    <location>
        <begin position="70"/>
        <end position="124"/>
    </location>
</feature>
<evidence type="ECO:0000259" key="5">
    <source>
        <dbReference type="PROSITE" id="PS50932"/>
    </source>
</evidence>
<keyword evidence="1" id="KW-0805">Transcription regulation</keyword>
<reference evidence="6 7" key="1">
    <citation type="journal article" date="2012" name="BMC Genomics">
        <title>Genomic basis of broad host range and environmental adaptability of Rhizobium tropici CIAT 899 and Rhizobium sp. PRF 81 which are used in inoculants for common bean (Phaseolus vulgaris L.).</title>
        <authorList>
            <person name="Ormeno-Orrillo E."/>
            <person name="Menna P."/>
            <person name="Almeida L.G."/>
            <person name="Ollero F.J."/>
            <person name="Nicolas M.F."/>
            <person name="Pains Rodrigues E."/>
            <person name="Shigueyoshi Nakatani A."/>
            <person name="Silva Batista J.S."/>
            <person name="Oliveira Chueire L.M."/>
            <person name="Souza R.C."/>
            <person name="Ribeiro Vasconcelos A.T."/>
            <person name="Megias M."/>
            <person name="Hungria M."/>
            <person name="Martinez-Romero E."/>
        </authorList>
    </citation>
    <scope>NUCLEOTIDE SEQUENCE [LARGE SCALE GENOMIC DNA]</scope>
    <source>
        <strain evidence="6 7">PRF 81</strain>
    </source>
</reference>
<dbReference type="InterPro" id="IPR010982">
    <property type="entry name" value="Lambda_DNA-bd_dom_sf"/>
</dbReference>
<accession>N6VDT1</accession>
<evidence type="ECO:0000256" key="1">
    <source>
        <dbReference type="ARBA" id="ARBA00023015"/>
    </source>
</evidence>
<dbReference type="EMBL" id="AQHN01000010">
    <property type="protein sequence ID" value="ENN89227.1"/>
    <property type="molecule type" value="Genomic_DNA"/>
</dbReference>
<organism evidence="6 7">
    <name type="scientific">Rhizobium freirei PRF 81</name>
    <dbReference type="NCBI Taxonomy" id="363754"/>
    <lineage>
        <taxon>Bacteria</taxon>
        <taxon>Pseudomonadati</taxon>
        <taxon>Pseudomonadota</taxon>
        <taxon>Alphaproteobacteria</taxon>
        <taxon>Hyphomicrobiales</taxon>
        <taxon>Rhizobiaceae</taxon>
        <taxon>Rhizobium/Agrobacterium group</taxon>
        <taxon>Rhizobium</taxon>
    </lineage>
</organism>
<dbReference type="Proteomes" id="UP000012429">
    <property type="component" value="Unassembled WGS sequence"/>
</dbReference>
<evidence type="ECO:0000256" key="2">
    <source>
        <dbReference type="ARBA" id="ARBA00023125"/>
    </source>
</evidence>
<dbReference type="InterPro" id="IPR000843">
    <property type="entry name" value="HTH_LacI"/>
</dbReference>
<keyword evidence="3" id="KW-0804">Transcription</keyword>
<gene>
    <name evidence="6" type="ORF">RHSP_52117</name>
</gene>
<dbReference type="PROSITE" id="PS50932">
    <property type="entry name" value="HTH_LACI_2"/>
    <property type="match status" value="1"/>
</dbReference>
<dbReference type="SMART" id="SM00354">
    <property type="entry name" value="HTH_LACI"/>
    <property type="match status" value="1"/>
</dbReference>
<dbReference type="PANTHER" id="PTHR30146">
    <property type="entry name" value="LACI-RELATED TRANSCRIPTIONAL REPRESSOR"/>
    <property type="match status" value="1"/>
</dbReference>
<evidence type="ECO:0000313" key="6">
    <source>
        <dbReference type="EMBL" id="ENN89227.1"/>
    </source>
</evidence>
<dbReference type="Pfam" id="PF00356">
    <property type="entry name" value="LacI"/>
    <property type="match status" value="1"/>
</dbReference>
<keyword evidence="7" id="KW-1185">Reference proteome</keyword>
<feature type="region of interest" description="Disordered" evidence="4">
    <location>
        <begin position="48"/>
        <end position="68"/>
    </location>
</feature>
<dbReference type="GO" id="GO:0003700">
    <property type="term" value="F:DNA-binding transcription factor activity"/>
    <property type="evidence" value="ECO:0007669"/>
    <property type="project" value="TreeGrafter"/>
</dbReference>
<protein>
    <submittedName>
        <fullName evidence="6">Putative LacI family transcriptional regulator</fullName>
    </submittedName>
</protein>
<dbReference type="STRING" id="363754.RHSP_52117"/>